<reference evidence="2 3" key="1">
    <citation type="journal article" date="2015" name="Proc. Natl. Acad. Sci. U.S.A.">
        <title>The resurrection genome of Boea hygrometrica: A blueprint for survival of dehydration.</title>
        <authorList>
            <person name="Xiao L."/>
            <person name="Yang G."/>
            <person name="Zhang L."/>
            <person name="Yang X."/>
            <person name="Zhao S."/>
            <person name="Ji Z."/>
            <person name="Zhou Q."/>
            <person name="Hu M."/>
            <person name="Wang Y."/>
            <person name="Chen M."/>
            <person name="Xu Y."/>
            <person name="Jin H."/>
            <person name="Xiao X."/>
            <person name="Hu G."/>
            <person name="Bao F."/>
            <person name="Hu Y."/>
            <person name="Wan P."/>
            <person name="Li L."/>
            <person name="Deng X."/>
            <person name="Kuang T."/>
            <person name="Xiang C."/>
            <person name="Zhu J.K."/>
            <person name="Oliver M.J."/>
            <person name="He Y."/>
        </authorList>
    </citation>
    <scope>NUCLEOTIDE SEQUENCE [LARGE SCALE GENOMIC DNA]</scope>
    <source>
        <strain evidence="3">cv. XS01</strain>
    </source>
</reference>
<evidence type="ECO:0000313" key="2">
    <source>
        <dbReference type="EMBL" id="KZV16273.1"/>
    </source>
</evidence>
<keyword evidence="3" id="KW-1185">Reference proteome</keyword>
<evidence type="ECO:0000256" key="1">
    <source>
        <dbReference type="SAM" id="MobiDB-lite"/>
    </source>
</evidence>
<proteinExistence type="predicted"/>
<evidence type="ECO:0000313" key="3">
    <source>
        <dbReference type="Proteomes" id="UP000250235"/>
    </source>
</evidence>
<feature type="compositionally biased region" description="Polar residues" evidence="1">
    <location>
        <begin position="234"/>
        <end position="244"/>
    </location>
</feature>
<organism evidence="2 3">
    <name type="scientific">Dorcoceras hygrometricum</name>
    <dbReference type="NCBI Taxonomy" id="472368"/>
    <lineage>
        <taxon>Eukaryota</taxon>
        <taxon>Viridiplantae</taxon>
        <taxon>Streptophyta</taxon>
        <taxon>Embryophyta</taxon>
        <taxon>Tracheophyta</taxon>
        <taxon>Spermatophyta</taxon>
        <taxon>Magnoliopsida</taxon>
        <taxon>eudicotyledons</taxon>
        <taxon>Gunneridae</taxon>
        <taxon>Pentapetalae</taxon>
        <taxon>asterids</taxon>
        <taxon>lamiids</taxon>
        <taxon>Lamiales</taxon>
        <taxon>Gesneriaceae</taxon>
        <taxon>Didymocarpoideae</taxon>
        <taxon>Trichosporeae</taxon>
        <taxon>Loxocarpinae</taxon>
        <taxon>Dorcoceras</taxon>
    </lineage>
</organism>
<name>A0A2Z7A592_9LAMI</name>
<protein>
    <submittedName>
        <fullName evidence="2">Uncharacterized protein</fullName>
    </submittedName>
</protein>
<feature type="region of interest" description="Disordered" evidence="1">
    <location>
        <begin position="210"/>
        <end position="244"/>
    </location>
</feature>
<accession>A0A2Z7A592</accession>
<gene>
    <name evidence="2" type="ORF">F511_39161</name>
</gene>
<dbReference type="Proteomes" id="UP000250235">
    <property type="component" value="Unassembled WGS sequence"/>
</dbReference>
<dbReference type="EMBL" id="KV019122">
    <property type="protein sequence ID" value="KZV16273.1"/>
    <property type="molecule type" value="Genomic_DNA"/>
</dbReference>
<sequence>MNGQITLRGVLHGQLRVRGVQSVAELLKEQVTVEVAVNRYQKLVSAMMTSALLLKGAVTRNYDVSNISRQLSGISNDDISSDVITISSWIRRSAKKKLLTDEKIKGEVEVAFSTMMTSALLLKGAVTRNYDVSNISRQLSGISNDDVSSDVITISSWIRRSAKKKLLTDENIKGKVEVAFSNASYSDPAARTSRPTTCVPATSTDFKMVSLPPAGQPDASTSFHPVLRPASGQPVESTSSQLLQ</sequence>
<dbReference type="AlphaFoldDB" id="A0A2Z7A592"/>